<proteinExistence type="predicted"/>
<accession>A0A9D2CPG5</accession>
<name>A0A9D2CPG5_9LACO</name>
<evidence type="ECO:0000313" key="1">
    <source>
        <dbReference type="EMBL" id="HIY93482.1"/>
    </source>
</evidence>
<gene>
    <name evidence="1" type="ORF">H9820_11180</name>
</gene>
<evidence type="ECO:0000313" key="2">
    <source>
        <dbReference type="Proteomes" id="UP000824013"/>
    </source>
</evidence>
<organism evidence="1 2">
    <name type="scientific">Candidatus Companilactobacillus pullicola</name>
    <dbReference type="NCBI Taxonomy" id="2838523"/>
    <lineage>
        <taxon>Bacteria</taxon>
        <taxon>Bacillati</taxon>
        <taxon>Bacillota</taxon>
        <taxon>Bacilli</taxon>
        <taxon>Lactobacillales</taxon>
        <taxon>Lactobacillaceae</taxon>
        <taxon>Companilactobacillus</taxon>
    </lineage>
</organism>
<dbReference type="Proteomes" id="UP000824013">
    <property type="component" value="Unassembled WGS sequence"/>
</dbReference>
<sequence>MPGLVVLLLVVVILDDVNHKEGEYLSLVDSSNISAIREGSVAMNS</sequence>
<reference evidence="1" key="2">
    <citation type="submission" date="2021-04" db="EMBL/GenBank/DDBJ databases">
        <authorList>
            <person name="Gilroy R."/>
        </authorList>
    </citation>
    <scope>NUCLEOTIDE SEQUENCE</scope>
    <source>
        <strain evidence="1">3204</strain>
    </source>
</reference>
<dbReference type="EMBL" id="DXCM01000086">
    <property type="protein sequence ID" value="HIY93482.1"/>
    <property type="molecule type" value="Genomic_DNA"/>
</dbReference>
<reference evidence="1" key="1">
    <citation type="journal article" date="2021" name="PeerJ">
        <title>Extensive microbial diversity within the chicken gut microbiome revealed by metagenomics and culture.</title>
        <authorList>
            <person name="Gilroy R."/>
            <person name="Ravi A."/>
            <person name="Getino M."/>
            <person name="Pursley I."/>
            <person name="Horton D.L."/>
            <person name="Alikhan N.F."/>
            <person name="Baker D."/>
            <person name="Gharbi K."/>
            <person name="Hall N."/>
            <person name="Watson M."/>
            <person name="Adriaenssens E.M."/>
            <person name="Foster-Nyarko E."/>
            <person name="Jarju S."/>
            <person name="Secka A."/>
            <person name="Antonio M."/>
            <person name="Oren A."/>
            <person name="Chaudhuri R.R."/>
            <person name="La Ragione R."/>
            <person name="Hildebrand F."/>
            <person name="Pallen M.J."/>
        </authorList>
    </citation>
    <scope>NUCLEOTIDE SEQUENCE</scope>
    <source>
        <strain evidence="1">3204</strain>
    </source>
</reference>
<dbReference type="AlphaFoldDB" id="A0A9D2CPG5"/>
<comment type="caution">
    <text evidence="1">The sequence shown here is derived from an EMBL/GenBank/DDBJ whole genome shotgun (WGS) entry which is preliminary data.</text>
</comment>
<protein>
    <submittedName>
        <fullName evidence="1">Uncharacterized protein</fullName>
    </submittedName>
</protein>